<gene>
    <name evidence="1" type="ORF">NAB2_1540</name>
</gene>
<proteinExistence type="predicted"/>
<keyword evidence="1" id="KW-0449">Lipoprotein</keyword>
<evidence type="ECO:0000313" key="1">
    <source>
        <dbReference type="EMBL" id="KZV03038.1"/>
    </source>
</evidence>
<dbReference type="AlphaFoldDB" id="A0AAW3RGT8"/>
<sequence length="52" mass="5580">MIYLSKWIKKKAGEVATTITVKAGPAQVGMTNSINYLTDPNAGQITETIVVN</sequence>
<reference evidence="1 2" key="1">
    <citation type="submission" date="2016-03" db="EMBL/GenBank/DDBJ databases">
        <title>Comparative genomics of 54 Lactobacillus plantarum strains reveals genomic uncoupling from niche constraints.</title>
        <authorList>
            <person name="Martino M.E."/>
        </authorList>
    </citation>
    <scope>NUCLEOTIDE SEQUENCE [LARGE SCALE GENOMIC DNA]</scope>
    <source>
        <strain evidence="1 2">NAB2</strain>
    </source>
</reference>
<accession>A0AAW3RGT8</accession>
<organism evidence="1 2">
    <name type="scientific">Lactiplantibacillus plantarum</name>
    <name type="common">Lactobacillus plantarum</name>
    <dbReference type="NCBI Taxonomy" id="1590"/>
    <lineage>
        <taxon>Bacteria</taxon>
        <taxon>Bacillati</taxon>
        <taxon>Bacillota</taxon>
        <taxon>Bacilli</taxon>
        <taxon>Lactobacillales</taxon>
        <taxon>Lactobacillaceae</taxon>
        <taxon>Lactiplantibacillus</taxon>
    </lineage>
</organism>
<name>A0AAW3RGT8_LACPN</name>
<protein>
    <submittedName>
        <fullName evidence="1">Lipoprotein</fullName>
    </submittedName>
</protein>
<dbReference type="Proteomes" id="UP000076872">
    <property type="component" value="Unassembled WGS sequence"/>
</dbReference>
<evidence type="ECO:0000313" key="2">
    <source>
        <dbReference type="Proteomes" id="UP000076872"/>
    </source>
</evidence>
<comment type="caution">
    <text evidence="1">The sequence shown here is derived from an EMBL/GenBank/DDBJ whole genome shotgun (WGS) entry which is preliminary data.</text>
</comment>
<dbReference type="EMBL" id="LUXO01000027">
    <property type="protein sequence ID" value="KZV03038.1"/>
    <property type="molecule type" value="Genomic_DNA"/>
</dbReference>